<organism evidence="1 2">
    <name type="scientific">Dermacentor silvarum</name>
    <name type="common">Tick</name>
    <dbReference type="NCBI Taxonomy" id="543639"/>
    <lineage>
        <taxon>Eukaryota</taxon>
        <taxon>Metazoa</taxon>
        <taxon>Ecdysozoa</taxon>
        <taxon>Arthropoda</taxon>
        <taxon>Chelicerata</taxon>
        <taxon>Arachnida</taxon>
        <taxon>Acari</taxon>
        <taxon>Parasitiformes</taxon>
        <taxon>Ixodida</taxon>
        <taxon>Ixodoidea</taxon>
        <taxon>Ixodidae</taxon>
        <taxon>Rhipicephalinae</taxon>
        <taxon>Dermacentor</taxon>
    </lineage>
</organism>
<dbReference type="Proteomes" id="UP000821865">
    <property type="component" value="Chromosome 8"/>
</dbReference>
<gene>
    <name evidence="1" type="ORF">HPB49_019448</name>
</gene>
<sequence>MEFGVPGNIDQGKHLLSEVLARNKWTKGQKVRQGIMANKVPNLPKEDYKIFMRPRGGFKVTDYGLDCLGSCVHNAAGIPRGESEGDIVRLNYKQNILVVSTPSDGRAAKYRHITSLKIGDQEFEASAYEAAPENASKGII</sequence>
<proteinExistence type="predicted"/>
<name>A0ACB8CAV0_DERSI</name>
<reference evidence="1" key="1">
    <citation type="submission" date="2020-05" db="EMBL/GenBank/DDBJ databases">
        <title>Large-scale comparative analyses of tick genomes elucidate their genetic diversity and vector capacities.</title>
        <authorList>
            <person name="Jia N."/>
            <person name="Wang J."/>
            <person name="Shi W."/>
            <person name="Du L."/>
            <person name="Sun Y."/>
            <person name="Zhan W."/>
            <person name="Jiang J."/>
            <person name="Wang Q."/>
            <person name="Zhang B."/>
            <person name="Ji P."/>
            <person name="Sakyi L.B."/>
            <person name="Cui X."/>
            <person name="Yuan T."/>
            <person name="Jiang B."/>
            <person name="Yang W."/>
            <person name="Lam T.T.-Y."/>
            <person name="Chang Q."/>
            <person name="Ding S."/>
            <person name="Wang X."/>
            <person name="Zhu J."/>
            <person name="Ruan X."/>
            <person name="Zhao L."/>
            <person name="Wei J."/>
            <person name="Que T."/>
            <person name="Du C."/>
            <person name="Cheng J."/>
            <person name="Dai P."/>
            <person name="Han X."/>
            <person name="Huang E."/>
            <person name="Gao Y."/>
            <person name="Liu J."/>
            <person name="Shao H."/>
            <person name="Ye R."/>
            <person name="Li L."/>
            <person name="Wei W."/>
            <person name="Wang X."/>
            <person name="Wang C."/>
            <person name="Yang T."/>
            <person name="Huo Q."/>
            <person name="Li W."/>
            <person name="Guo W."/>
            <person name="Chen H."/>
            <person name="Zhou L."/>
            <person name="Ni X."/>
            <person name="Tian J."/>
            <person name="Zhou Y."/>
            <person name="Sheng Y."/>
            <person name="Liu T."/>
            <person name="Pan Y."/>
            <person name="Xia L."/>
            <person name="Li J."/>
            <person name="Zhao F."/>
            <person name="Cao W."/>
        </authorList>
    </citation>
    <scope>NUCLEOTIDE SEQUENCE</scope>
    <source>
        <strain evidence="1">Dsil-2018</strain>
    </source>
</reference>
<comment type="caution">
    <text evidence="1">The sequence shown here is derived from an EMBL/GenBank/DDBJ whole genome shotgun (WGS) entry which is preliminary data.</text>
</comment>
<keyword evidence="2" id="KW-1185">Reference proteome</keyword>
<dbReference type="EMBL" id="CM023477">
    <property type="protein sequence ID" value="KAH7938042.1"/>
    <property type="molecule type" value="Genomic_DNA"/>
</dbReference>
<evidence type="ECO:0000313" key="2">
    <source>
        <dbReference type="Proteomes" id="UP000821865"/>
    </source>
</evidence>
<evidence type="ECO:0000313" key="1">
    <source>
        <dbReference type="EMBL" id="KAH7938042.1"/>
    </source>
</evidence>
<protein>
    <submittedName>
        <fullName evidence="1">Uncharacterized protein</fullName>
    </submittedName>
</protein>
<accession>A0ACB8CAV0</accession>